<dbReference type="Pfam" id="PF01546">
    <property type="entry name" value="Peptidase_M20"/>
    <property type="match status" value="1"/>
</dbReference>
<keyword evidence="2" id="KW-0464">Manganese</keyword>
<dbReference type="Proteomes" id="UP000075374">
    <property type="component" value="Unassembled WGS sequence"/>
</dbReference>
<dbReference type="AlphaFoldDB" id="A0A151ARR8"/>
<dbReference type="PANTHER" id="PTHR11014">
    <property type="entry name" value="PEPTIDASE M20 FAMILY MEMBER"/>
    <property type="match status" value="1"/>
</dbReference>
<proteinExistence type="predicted"/>
<evidence type="ECO:0000256" key="2">
    <source>
        <dbReference type="PIRSR" id="PIRSR005962-1"/>
    </source>
</evidence>
<protein>
    <submittedName>
        <fullName evidence="4">Putative hydrolase YxeP</fullName>
        <ecNumber evidence="4">3.-.-.-</ecNumber>
    </submittedName>
</protein>
<dbReference type="PATRIC" id="fig|1121305.3.peg.283"/>
<dbReference type="CDD" id="cd08019">
    <property type="entry name" value="M20_Acy1-like"/>
    <property type="match status" value="1"/>
</dbReference>
<evidence type="ECO:0000259" key="3">
    <source>
        <dbReference type="Pfam" id="PF07687"/>
    </source>
</evidence>
<feature type="binding site" evidence="2">
    <location>
        <position position="136"/>
    </location>
    <ligand>
        <name>Mn(2+)</name>
        <dbReference type="ChEBI" id="CHEBI:29035"/>
        <label>2</label>
    </ligand>
</feature>
<dbReference type="Gene3D" id="3.40.630.10">
    <property type="entry name" value="Zn peptidases"/>
    <property type="match status" value="1"/>
</dbReference>
<sequence length="386" mass="42012">MVIKELGEKYKQYIIDLRREFHAYPEPSLYEFKTSEKIKRELDNMGISYVPIAGTGVLATIKGKKEGKTVALRADIDGLSVEECNNVEYKSQNKGYMHACGHDCHIAMLLGAAKILNAIKDKLNGTVKLMFQPAEEVAEGAKRMIKEGALEGVDGVFGIHVWSDIEYGKVCVEEGPRMASADLFTIKVKGKGGHGSAPHQGIDAVVASSAIVMNLQSIVSREISPLENAVVSVGSLKAGSRFNVIASEGILEGTTRCFNPEIRENFPKILERVAKNTAEAYRATAELEYNFATPVVINDVKCSKIASGAAKKVGIETTHLEKISGGEDFGEFMNRVPGVIALLGVRNLEKGACYPQHHPNYSVDEDALPLGSSLYAQYAVDFLNEQ</sequence>
<evidence type="ECO:0000313" key="5">
    <source>
        <dbReference type="Proteomes" id="UP000075374"/>
    </source>
</evidence>
<dbReference type="GO" id="GO:0050118">
    <property type="term" value="F:N-acetyldiaminopimelate deacetylase activity"/>
    <property type="evidence" value="ECO:0007669"/>
    <property type="project" value="UniProtKB-ARBA"/>
</dbReference>
<dbReference type="InterPro" id="IPR017439">
    <property type="entry name" value="Amidohydrolase"/>
</dbReference>
<dbReference type="Gene3D" id="3.30.70.360">
    <property type="match status" value="1"/>
</dbReference>
<keyword evidence="2" id="KW-0479">Metal-binding</keyword>
<name>A0A151ARR8_9CLOT</name>
<dbReference type="FunFam" id="3.30.70.360:FF:000001">
    <property type="entry name" value="N-acetyldiaminopimelate deacetylase"/>
    <property type="match status" value="1"/>
</dbReference>
<evidence type="ECO:0000313" key="4">
    <source>
        <dbReference type="EMBL" id="KYH30338.1"/>
    </source>
</evidence>
<dbReference type="SUPFAM" id="SSF55031">
    <property type="entry name" value="Bacterial exopeptidase dimerisation domain"/>
    <property type="match status" value="1"/>
</dbReference>
<dbReference type="NCBIfam" id="TIGR01891">
    <property type="entry name" value="amidohydrolases"/>
    <property type="match status" value="1"/>
</dbReference>
<dbReference type="PIRSF" id="PIRSF005962">
    <property type="entry name" value="Pept_M20D_amidohydro"/>
    <property type="match status" value="1"/>
</dbReference>
<reference evidence="4 5" key="1">
    <citation type="submission" date="2016-02" db="EMBL/GenBank/DDBJ databases">
        <title>Genome sequence of Clostridium colicanis DSM 13634.</title>
        <authorList>
            <person name="Poehlein A."/>
            <person name="Daniel R."/>
        </authorList>
    </citation>
    <scope>NUCLEOTIDE SEQUENCE [LARGE SCALE GENOMIC DNA]</scope>
    <source>
        <strain evidence="4 5">DSM 13634</strain>
    </source>
</reference>
<dbReference type="PANTHER" id="PTHR11014:SF63">
    <property type="entry name" value="METALLOPEPTIDASE, PUTATIVE (AFU_ORTHOLOGUE AFUA_6G09600)-RELATED"/>
    <property type="match status" value="1"/>
</dbReference>
<organism evidence="4 5">
    <name type="scientific">Clostridium colicanis DSM 13634</name>
    <dbReference type="NCBI Taxonomy" id="1121305"/>
    <lineage>
        <taxon>Bacteria</taxon>
        <taxon>Bacillati</taxon>
        <taxon>Bacillota</taxon>
        <taxon>Clostridia</taxon>
        <taxon>Eubacteriales</taxon>
        <taxon>Clostridiaceae</taxon>
        <taxon>Clostridium</taxon>
    </lineage>
</organism>
<dbReference type="EC" id="3.-.-.-" evidence="4"/>
<accession>A0A151ARR8</accession>
<comment type="cofactor">
    <cofactor evidence="2">
        <name>Mn(2+)</name>
        <dbReference type="ChEBI" id="CHEBI:29035"/>
    </cofactor>
    <text evidence="2">The Mn(2+) ion enhances activity.</text>
</comment>
<feature type="binding site" evidence="2">
    <location>
        <position position="357"/>
    </location>
    <ligand>
        <name>Mn(2+)</name>
        <dbReference type="ChEBI" id="CHEBI:29035"/>
        <label>2</label>
    </ligand>
</feature>
<dbReference type="Pfam" id="PF07687">
    <property type="entry name" value="M20_dimer"/>
    <property type="match status" value="1"/>
</dbReference>
<dbReference type="STRING" id="1121305.CLCOL_02840"/>
<feature type="domain" description="Peptidase M20 dimerisation" evidence="3">
    <location>
        <begin position="184"/>
        <end position="281"/>
    </location>
</feature>
<dbReference type="GO" id="GO:0019877">
    <property type="term" value="P:diaminopimelate biosynthetic process"/>
    <property type="evidence" value="ECO:0007669"/>
    <property type="project" value="UniProtKB-ARBA"/>
</dbReference>
<comment type="caution">
    <text evidence="4">The sequence shown here is derived from an EMBL/GenBank/DDBJ whole genome shotgun (WGS) entry which is preliminary data.</text>
</comment>
<keyword evidence="5" id="KW-1185">Reference proteome</keyword>
<evidence type="ECO:0000256" key="1">
    <source>
        <dbReference type="ARBA" id="ARBA00022801"/>
    </source>
</evidence>
<feature type="binding site" evidence="2">
    <location>
        <position position="100"/>
    </location>
    <ligand>
        <name>Mn(2+)</name>
        <dbReference type="ChEBI" id="CHEBI:29035"/>
        <label>2</label>
    </ligand>
</feature>
<dbReference type="SUPFAM" id="SSF53187">
    <property type="entry name" value="Zn-dependent exopeptidases"/>
    <property type="match status" value="1"/>
</dbReference>
<dbReference type="EMBL" id="LTBB01000001">
    <property type="protein sequence ID" value="KYH30338.1"/>
    <property type="molecule type" value="Genomic_DNA"/>
</dbReference>
<keyword evidence="1 4" id="KW-0378">Hydrolase</keyword>
<feature type="binding site" evidence="2">
    <location>
        <position position="160"/>
    </location>
    <ligand>
        <name>Mn(2+)</name>
        <dbReference type="ChEBI" id="CHEBI:29035"/>
        <label>2</label>
    </ligand>
</feature>
<dbReference type="GO" id="GO:0046872">
    <property type="term" value="F:metal ion binding"/>
    <property type="evidence" value="ECO:0007669"/>
    <property type="project" value="UniProtKB-KW"/>
</dbReference>
<dbReference type="InterPro" id="IPR036264">
    <property type="entry name" value="Bact_exopeptidase_dim_dom"/>
</dbReference>
<dbReference type="RefSeq" id="WP_061857216.1">
    <property type="nucleotide sequence ID" value="NZ_LTBB01000001.1"/>
</dbReference>
<gene>
    <name evidence="4" type="primary">yxeP_2</name>
    <name evidence="4" type="ORF">CLCOL_02840</name>
</gene>
<dbReference type="InterPro" id="IPR011650">
    <property type="entry name" value="Peptidase_M20_dimer"/>
</dbReference>
<feature type="binding site" evidence="2">
    <location>
        <position position="102"/>
    </location>
    <ligand>
        <name>Mn(2+)</name>
        <dbReference type="ChEBI" id="CHEBI:29035"/>
        <label>2</label>
    </ligand>
</feature>
<dbReference type="InterPro" id="IPR002933">
    <property type="entry name" value="Peptidase_M20"/>
</dbReference>